<keyword evidence="14" id="KW-1185">Reference proteome</keyword>
<dbReference type="Gene3D" id="3.40.50.80">
    <property type="entry name" value="Nucleotide-binding domain of ferredoxin-NADP reductase (FNR) module"/>
    <property type="match status" value="1"/>
</dbReference>
<feature type="domain" description="4Fe-4S ferredoxin-type" evidence="11">
    <location>
        <begin position="37"/>
        <end position="64"/>
    </location>
</feature>
<evidence type="ECO:0000256" key="3">
    <source>
        <dbReference type="ARBA" id="ARBA00022723"/>
    </source>
</evidence>
<protein>
    <submittedName>
        <fullName evidence="13">Benzoyl-CoA oxygenase, component A</fullName>
    </submittedName>
</protein>
<dbReference type="InterPro" id="IPR017634">
    <property type="entry name" value="Benzoyl_CoA_Oase_BoxA"/>
</dbReference>
<evidence type="ECO:0000256" key="8">
    <source>
        <dbReference type="ARBA" id="ARBA00023014"/>
    </source>
</evidence>
<feature type="binding site" evidence="10">
    <location>
        <position position="216"/>
    </location>
    <ligand>
        <name>NADP(+)</name>
        <dbReference type="ChEBI" id="CHEBI:58349"/>
    </ligand>
</feature>
<evidence type="ECO:0000259" key="11">
    <source>
        <dbReference type="PROSITE" id="PS51379"/>
    </source>
</evidence>
<dbReference type="InterPro" id="IPR015701">
    <property type="entry name" value="FNR"/>
</dbReference>
<evidence type="ECO:0000313" key="14">
    <source>
        <dbReference type="Proteomes" id="UP000219621"/>
    </source>
</evidence>
<evidence type="ECO:0000256" key="10">
    <source>
        <dbReference type="PIRSR" id="PIRSR000361-1"/>
    </source>
</evidence>
<dbReference type="InterPro" id="IPR001433">
    <property type="entry name" value="OxRdtase_FAD/NAD-bd"/>
</dbReference>
<evidence type="ECO:0000259" key="12">
    <source>
        <dbReference type="PROSITE" id="PS51384"/>
    </source>
</evidence>
<dbReference type="InterPro" id="IPR017927">
    <property type="entry name" value="FAD-bd_FR_type"/>
</dbReference>
<feature type="binding site" evidence="10">
    <location>
        <position position="271"/>
    </location>
    <ligand>
        <name>NADP(+)</name>
        <dbReference type="ChEBI" id="CHEBI:58349"/>
    </ligand>
</feature>
<name>A0A286GL93_9PROT</name>
<feature type="domain" description="4Fe-4S ferredoxin-type" evidence="11">
    <location>
        <begin position="6"/>
        <end position="35"/>
    </location>
</feature>
<accession>A0A286GL93</accession>
<dbReference type="InterPro" id="IPR001709">
    <property type="entry name" value="Flavoprot_Pyr_Nucl_cyt_Rdtase"/>
</dbReference>
<keyword evidence="5 9" id="KW-0521">NADP</keyword>
<dbReference type="GO" id="GO:0051536">
    <property type="term" value="F:iron-sulfur cluster binding"/>
    <property type="evidence" value="ECO:0007669"/>
    <property type="project" value="UniProtKB-KW"/>
</dbReference>
<keyword evidence="8" id="KW-0411">Iron-sulfur</keyword>
<dbReference type="PROSITE" id="PS00198">
    <property type="entry name" value="4FE4S_FER_1"/>
    <property type="match status" value="2"/>
</dbReference>
<dbReference type="PIRSF" id="PIRSF000361">
    <property type="entry name" value="Frd-NADP+_RD"/>
    <property type="match status" value="1"/>
</dbReference>
<dbReference type="Pfam" id="PF00037">
    <property type="entry name" value="Fer4"/>
    <property type="match status" value="1"/>
</dbReference>
<gene>
    <name evidence="13" type="ORF">SAMN05421508_105242</name>
</gene>
<keyword evidence="4 9" id="KW-0274">FAD</keyword>
<dbReference type="Gene3D" id="2.40.30.10">
    <property type="entry name" value="Translation factors"/>
    <property type="match status" value="1"/>
</dbReference>
<comment type="cofactor">
    <cofactor evidence="1">
        <name>FAD</name>
        <dbReference type="ChEBI" id="CHEBI:57692"/>
    </cofactor>
</comment>
<keyword evidence="6 9" id="KW-0560">Oxidoreductase</keyword>
<dbReference type="NCBIfam" id="TIGR03224">
    <property type="entry name" value="benzo_boxA"/>
    <property type="match status" value="1"/>
</dbReference>
<feature type="domain" description="FAD-binding FR-type" evidence="12">
    <location>
        <begin position="134"/>
        <end position="256"/>
    </location>
</feature>
<sequence length="404" mass="44561">MAALLRQHLIDPEVCIRCNTCEDTCPVDAITHDDTNYVVKADVCNFCMDCIAPCPTGAIDSWRTVLTAYTLEDQFGWDELPEQDDVPADAEVRDGAAARDEEAEAILEVAHAGQGRLVPPFSAAHPYVNIYPREAPVTARVTGNYRLTAPDADSDIRHIVLDFGAHAFPVIEGQSIGIIPPGVDAKGKPHLVRLYSVASPRDGERPNHNNVALTIKRTVYEKDGATHNGVGSCYMCDLKIGDEVQVTGPFGNTFLMPNHPDANIIMICTGTGAAPFRAMTERRRRKMPQAPGKLLLFFGARTPGELPYHGPLAKLPKDFIDVELAFSRLPDRPKEYVQDRMRGRADDLAELLKSEHTHVFICGLKGMEAGVNEAFADICRRHGLDWDDLMPAMRGSGRYHVETY</sequence>
<dbReference type="SUPFAM" id="SSF54862">
    <property type="entry name" value="4Fe-4S ferredoxins"/>
    <property type="match status" value="1"/>
</dbReference>
<dbReference type="PROSITE" id="PS51379">
    <property type="entry name" value="4FE4S_FER_2"/>
    <property type="match status" value="2"/>
</dbReference>
<dbReference type="CDD" id="cd06208">
    <property type="entry name" value="CYPOR_like_FNR"/>
    <property type="match status" value="1"/>
</dbReference>
<feature type="binding site" evidence="10">
    <location>
        <position position="334"/>
    </location>
    <ligand>
        <name>NADP(+)</name>
        <dbReference type="ChEBI" id="CHEBI:58349"/>
    </ligand>
</feature>
<feature type="binding site" evidence="10">
    <location>
        <begin position="327"/>
        <end position="328"/>
    </location>
    <ligand>
        <name>NADP(+)</name>
        <dbReference type="ChEBI" id="CHEBI:58349"/>
    </ligand>
</feature>
<evidence type="ECO:0000256" key="4">
    <source>
        <dbReference type="ARBA" id="ARBA00022827"/>
    </source>
</evidence>
<evidence type="ECO:0000256" key="1">
    <source>
        <dbReference type="ARBA" id="ARBA00001974"/>
    </source>
</evidence>
<dbReference type="InterPro" id="IPR017896">
    <property type="entry name" value="4Fe4S_Fe-S-bd"/>
</dbReference>
<evidence type="ECO:0000313" key="13">
    <source>
        <dbReference type="EMBL" id="SOD96272.1"/>
    </source>
</evidence>
<proteinExistence type="predicted"/>
<dbReference type="InterPro" id="IPR039261">
    <property type="entry name" value="FNR_nucleotide-bd"/>
</dbReference>
<evidence type="ECO:0000256" key="9">
    <source>
        <dbReference type="PIRNR" id="PIRNR000361"/>
    </source>
</evidence>
<evidence type="ECO:0000256" key="7">
    <source>
        <dbReference type="ARBA" id="ARBA00023004"/>
    </source>
</evidence>
<feature type="binding site" evidence="10">
    <location>
        <position position="196"/>
    </location>
    <ligand>
        <name>NADP(+)</name>
        <dbReference type="ChEBI" id="CHEBI:58349"/>
    </ligand>
</feature>
<dbReference type="AlphaFoldDB" id="A0A286GL93"/>
<evidence type="ECO:0000256" key="2">
    <source>
        <dbReference type="ARBA" id="ARBA00022630"/>
    </source>
</evidence>
<feature type="binding site" evidence="10">
    <location>
        <begin position="363"/>
        <end position="364"/>
    </location>
    <ligand>
        <name>NADP(+)</name>
        <dbReference type="ChEBI" id="CHEBI:58349"/>
    </ligand>
</feature>
<dbReference type="SUPFAM" id="SSF52343">
    <property type="entry name" value="Ferredoxin reductase-like, C-terminal NADP-linked domain"/>
    <property type="match status" value="1"/>
</dbReference>
<dbReference type="PIRSF" id="PIRSF501177">
    <property type="entry name" value="BoxA"/>
    <property type="match status" value="1"/>
</dbReference>
<dbReference type="GO" id="GO:0046872">
    <property type="term" value="F:metal ion binding"/>
    <property type="evidence" value="ECO:0007669"/>
    <property type="project" value="UniProtKB-KW"/>
</dbReference>
<keyword evidence="2 9" id="KW-0285">Flavoprotein</keyword>
<dbReference type="RefSeq" id="WP_097279615.1">
    <property type="nucleotide sequence ID" value="NZ_OCNJ01000005.1"/>
</dbReference>
<dbReference type="InterPro" id="IPR017938">
    <property type="entry name" value="Riboflavin_synthase-like_b-brl"/>
</dbReference>
<organism evidence="13 14">
    <name type="scientific">Caenispirillum bisanense</name>
    <dbReference type="NCBI Taxonomy" id="414052"/>
    <lineage>
        <taxon>Bacteria</taxon>
        <taxon>Pseudomonadati</taxon>
        <taxon>Pseudomonadota</taxon>
        <taxon>Alphaproteobacteria</taxon>
        <taxon>Rhodospirillales</taxon>
        <taxon>Novispirillaceae</taxon>
        <taxon>Caenispirillum</taxon>
    </lineage>
</organism>
<dbReference type="InterPro" id="IPR017900">
    <property type="entry name" value="4Fe4S_Fe_S_CS"/>
</dbReference>
<dbReference type="PANTHER" id="PTHR43314">
    <property type="match status" value="1"/>
</dbReference>
<dbReference type="EMBL" id="OCNJ01000005">
    <property type="protein sequence ID" value="SOD96272.1"/>
    <property type="molecule type" value="Genomic_DNA"/>
</dbReference>
<dbReference type="GO" id="GO:0016491">
    <property type="term" value="F:oxidoreductase activity"/>
    <property type="evidence" value="ECO:0007669"/>
    <property type="project" value="UniProtKB-KW"/>
</dbReference>
<dbReference type="OrthoDB" id="9791166at2"/>
<dbReference type="Gene3D" id="3.30.70.20">
    <property type="match status" value="1"/>
</dbReference>
<dbReference type="PRINTS" id="PR00371">
    <property type="entry name" value="FPNCR"/>
</dbReference>
<dbReference type="SUPFAM" id="SSF63380">
    <property type="entry name" value="Riboflavin synthase domain-like"/>
    <property type="match status" value="1"/>
</dbReference>
<dbReference type="Pfam" id="PF00175">
    <property type="entry name" value="NAD_binding_1"/>
    <property type="match status" value="1"/>
</dbReference>
<dbReference type="PROSITE" id="PS51384">
    <property type="entry name" value="FAD_FR"/>
    <property type="match status" value="1"/>
</dbReference>
<keyword evidence="3" id="KW-0479">Metal-binding</keyword>
<keyword evidence="7" id="KW-0408">Iron</keyword>
<evidence type="ECO:0000256" key="6">
    <source>
        <dbReference type="ARBA" id="ARBA00023002"/>
    </source>
</evidence>
<reference evidence="13 14" key="1">
    <citation type="submission" date="2017-09" db="EMBL/GenBank/DDBJ databases">
        <authorList>
            <person name="Ehlers B."/>
            <person name="Leendertz F.H."/>
        </authorList>
    </citation>
    <scope>NUCLEOTIDE SEQUENCE [LARGE SCALE GENOMIC DNA]</scope>
    <source>
        <strain evidence="13 14">USBA 140</strain>
    </source>
</reference>
<feature type="binding site" evidence="10">
    <location>
        <position position="402"/>
    </location>
    <ligand>
        <name>NADP(+)</name>
        <dbReference type="ChEBI" id="CHEBI:58349"/>
    </ligand>
</feature>
<evidence type="ECO:0000256" key="5">
    <source>
        <dbReference type="ARBA" id="ARBA00022857"/>
    </source>
</evidence>
<dbReference type="Proteomes" id="UP000219621">
    <property type="component" value="Unassembled WGS sequence"/>
</dbReference>